<proteinExistence type="predicted"/>
<dbReference type="AlphaFoldDB" id="A0A9P6JWZ3"/>
<feature type="compositionally biased region" description="Polar residues" evidence="1">
    <location>
        <begin position="182"/>
        <end position="191"/>
    </location>
</feature>
<keyword evidence="2" id="KW-0812">Transmembrane</keyword>
<evidence type="ECO:0000256" key="3">
    <source>
        <dbReference type="SAM" id="SignalP"/>
    </source>
</evidence>
<evidence type="ECO:0000256" key="2">
    <source>
        <dbReference type="SAM" id="Phobius"/>
    </source>
</evidence>
<evidence type="ECO:0000313" key="5">
    <source>
        <dbReference type="Proteomes" id="UP000807306"/>
    </source>
</evidence>
<feature type="chain" id="PRO_5040454594" evidence="3">
    <location>
        <begin position="24"/>
        <end position="387"/>
    </location>
</feature>
<reference evidence="4" key="1">
    <citation type="submission" date="2020-11" db="EMBL/GenBank/DDBJ databases">
        <authorList>
            <consortium name="DOE Joint Genome Institute"/>
            <person name="Ahrendt S."/>
            <person name="Riley R."/>
            <person name="Andreopoulos W."/>
            <person name="Labutti K."/>
            <person name="Pangilinan J."/>
            <person name="Ruiz-Duenas F.J."/>
            <person name="Barrasa J.M."/>
            <person name="Sanchez-Garcia M."/>
            <person name="Camarero S."/>
            <person name="Miyauchi S."/>
            <person name="Serrano A."/>
            <person name="Linde D."/>
            <person name="Babiker R."/>
            <person name="Drula E."/>
            <person name="Ayuso-Fernandez I."/>
            <person name="Pacheco R."/>
            <person name="Padilla G."/>
            <person name="Ferreira P."/>
            <person name="Barriuso J."/>
            <person name="Kellner H."/>
            <person name="Castanera R."/>
            <person name="Alfaro M."/>
            <person name="Ramirez L."/>
            <person name="Pisabarro A.G."/>
            <person name="Kuo A."/>
            <person name="Tritt A."/>
            <person name="Lipzen A."/>
            <person name="He G."/>
            <person name="Yan M."/>
            <person name="Ng V."/>
            <person name="Cullen D."/>
            <person name="Martin F."/>
            <person name="Rosso M.-N."/>
            <person name="Henrissat B."/>
            <person name="Hibbett D."/>
            <person name="Martinez A.T."/>
            <person name="Grigoriev I.V."/>
        </authorList>
    </citation>
    <scope>NUCLEOTIDE SEQUENCE</scope>
    <source>
        <strain evidence="4">CBS 506.95</strain>
    </source>
</reference>
<dbReference type="EMBL" id="MU157825">
    <property type="protein sequence ID" value="KAF9535220.1"/>
    <property type="molecule type" value="Genomic_DNA"/>
</dbReference>
<evidence type="ECO:0000256" key="1">
    <source>
        <dbReference type="SAM" id="MobiDB-lite"/>
    </source>
</evidence>
<feature type="compositionally biased region" description="Low complexity" evidence="1">
    <location>
        <begin position="163"/>
        <end position="181"/>
    </location>
</feature>
<organism evidence="4 5">
    <name type="scientific">Crepidotus variabilis</name>
    <dbReference type="NCBI Taxonomy" id="179855"/>
    <lineage>
        <taxon>Eukaryota</taxon>
        <taxon>Fungi</taxon>
        <taxon>Dikarya</taxon>
        <taxon>Basidiomycota</taxon>
        <taxon>Agaricomycotina</taxon>
        <taxon>Agaricomycetes</taxon>
        <taxon>Agaricomycetidae</taxon>
        <taxon>Agaricales</taxon>
        <taxon>Agaricineae</taxon>
        <taxon>Crepidotaceae</taxon>
        <taxon>Crepidotus</taxon>
    </lineage>
</organism>
<feature type="signal peptide" evidence="3">
    <location>
        <begin position="1"/>
        <end position="23"/>
    </location>
</feature>
<keyword evidence="3" id="KW-0732">Signal</keyword>
<feature type="region of interest" description="Disordered" evidence="1">
    <location>
        <begin position="163"/>
        <end position="221"/>
    </location>
</feature>
<keyword evidence="5" id="KW-1185">Reference proteome</keyword>
<feature type="compositionally biased region" description="Low complexity" evidence="1">
    <location>
        <begin position="192"/>
        <end position="221"/>
    </location>
</feature>
<dbReference type="Proteomes" id="UP000807306">
    <property type="component" value="Unassembled WGS sequence"/>
</dbReference>
<keyword evidence="2" id="KW-0472">Membrane</keyword>
<gene>
    <name evidence="4" type="ORF">CPB83DRAFT_889118</name>
</gene>
<keyword evidence="2" id="KW-1133">Transmembrane helix</keyword>
<feature type="compositionally biased region" description="Polar residues" evidence="1">
    <location>
        <begin position="102"/>
        <end position="118"/>
    </location>
</feature>
<feature type="region of interest" description="Disordered" evidence="1">
    <location>
        <begin position="102"/>
        <end position="130"/>
    </location>
</feature>
<feature type="transmembrane region" description="Helical" evidence="2">
    <location>
        <begin position="235"/>
        <end position="259"/>
    </location>
</feature>
<sequence>MISSVRFPLLASSLLQAAQFAAAADIITIYSNNTRISYTGDAQQQKCQDTTYSFKVAQFALLLVNTTSSGGLKFRLSEPPAKAECNSNEFLQIEVHLNNQKISPTTNLSKRYNQSSDNSEPKTVGSYKYNGANGQQSLSITLLPPPGPESTIHFYQLHLEEGSPISPINSPTTPPSTDSTPHQTANVPTFNSLSPTSTLSASLSQTNTPSPSFSSGLANSTSSTSVAHAAGHSSGALAIGLGTSLPLLLIAFLACFFLCRKSRRKIEFNPSDMDGRPIDASPFPSEKQDRYLFIPRSFLPPYAKSRSQFSTPLGPQSPRNSLMDISGSEVTVMQKQEETQPFETVSNAASHHSTLSKLVQLGEDEALVLWLWEALVEELPYEIVLTA</sequence>
<comment type="caution">
    <text evidence="4">The sequence shown here is derived from an EMBL/GenBank/DDBJ whole genome shotgun (WGS) entry which is preliminary data.</text>
</comment>
<accession>A0A9P6JWZ3</accession>
<evidence type="ECO:0000313" key="4">
    <source>
        <dbReference type="EMBL" id="KAF9535220.1"/>
    </source>
</evidence>
<name>A0A9P6JWZ3_9AGAR</name>
<protein>
    <submittedName>
        <fullName evidence="4">Uncharacterized protein</fullName>
    </submittedName>
</protein>